<dbReference type="STRING" id="260084.SAMN02927928_2586"/>
<protein>
    <submittedName>
        <fullName evidence="4">Polysaccharide export outer membrane protein</fullName>
    </submittedName>
</protein>
<dbReference type="Gene3D" id="3.10.560.10">
    <property type="entry name" value="Outer membrane lipoprotein wza domain like"/>
    <property type="match status" value="1"/>
</dbReference>
<accession>A0A1G4SDM3</accession>
<dbReference type="InterPro" id="IPR019554">
    <property type="entry name" value="Soluble_ligand-bd"/>
</dbReference>
<gene>
    <name evidence="4" type="ORF">SAMN02927928_2586</name>
</gene>
<evidence type="ECO:0000256" key="1">
    <source>
        <dbReference type="ARBA" id="ARBA00022729"/>
    </source>
</evidence>
<dbReference type="PANTHER" id="PTHR33619">
    <property type="entry name" value="POLYSACCHARIDE EXPORT PROTEIN GFCE-RELATED"/>
    <property type="match status" value="1"/>
</dbReference>
<proteinExistence type="predicted"/>
<dbReference type="EMBL" id="FMTS01000004">
    <property type="protein sequence ID" value="SCW67158.1"/>
    <property type="molecule type" value="Genomic_DNA"/>
</dbReference>
<evidence type="ECO:0000313" key="5">
    <source>
        <dbReference type="Proteomes" id="UP000199150"/>
    </source>
</evidence>
<dbReference type="InterPro" id="IPR003715">
    <property type="entry name" value="Poly_export_N"/>
</dbReference>
<reference evidence="5" key="1">
    <citation type="submission" date="2016-10" db="EMBL/GenBank/DDBJ databases">
        <authorList>
            <person name="Varghese N."/>
            <person name="Submissions S."/>
        </authorList>
    </citation>
    <scope>NUCLEOTIDE SEQUENCE [LARGE SCALE GENOMIC DNA]</scope>
    <source>
        <strain evidence="5">CGMCC 1.3431</strain>
    </source>
</reference>
<organism evidence="4 5">
    <name type="scientific">Asticcacaulis taihuensis</name>
    <dbReference type="NCBI Taxonomy" id="260084"/>
    <lineage>
        <taxon>Bacteria</taxon>
        <taxon>Pseudomonadati</taxon>
        <taxon>Pseudomonadota</taxon>
        <taxon>Alphaproteobacteria</taxon>
        <taxon>Caulobacterales</taxon>
        <taxon>Caulobacteraceae</taxon>
        <taxon>Asticcacaulis</taxon>
    </lineage>
</organism>
<dbReference type="Pfam" id="PF10531">
    <property type="entry name" value="SLBB"/>
    <property type="match status" value="1"/>
</dbReference>
<keyword evidence="5" id="KW-1185">Reference proteome</keyword>
<dbReference type="AlphaFoldDB" id="A0A1G4SDM3"/>
<feature type="domain" description="Soluble ligand binding" evidence="3">
    <location>
        <begin position="101"/>
        <end position="144"/>
    </location>
</feature>
<dbReference type="GO" id="GO:0015159">
    <property type="term" value="F:polysaccharide transmembrane transporter activity"/>
    <property type="evidence" value="ECO:0007669"/>
    <property type="project" value="InterPro"/>
</dbReference>
<evidence type="ECO:0000259" key="2">
    <source>
        <dbReference type="Pfam" id="PF02563"/>
    </source>
</evidence>
<dbReference type="Pfam" id="PF02563">
    <property type="entry name" value="Poly_export"/>
    <property type="match status" value="1"/>
</dbReference>
<dbReference type="InterPro" id="IPR049712">
    <property type="entry name" value="Poly_export"/>
</dbReference>
<keyword evidence="1" id="KW-0732">Signal</keyword>
<evidence type="ECO:0000259" key="3">
    <source>
        <dbReference type="Pfam" id="PF10531"/>
    </source>
</evidence>
<feature type="domain" description="Polysaccharide export protein N-terminal" evidence="2">
    <location>
        <begin position="21"/>
        <end position="95"/>
    </location>
</feature>
<dbReference type="Gene3D" id="3.30.1950.10">
    <property type="entry name" value="wza like domain"/>
    <property type="match status" value="1"/>
</dbReference>
<sequence>MAQAQVPDASAVAPVTASVSPGYEYRLGSGDKIRLIIFGEPDLSGEFTISGDGLVALPLIREVAAAGLTASELQVKVENAFKEGYLKDPRVSIEVLSFRPFYILGEVNKPGQYPYSNGITVVNAVALASGFSYRANQKKVYIRHAGATAEEEVPLTSTTLVAPGDTIRIAERYF</sequence>
<dbReference type="Proteomes" id="UP000199150">
    <property type="component" value="Unassembled WGS sequence"/>
</dbReference>
<evidence type="ECO:0000313" key="4">
    <source>
        <dbReference type="EMBL" id="SCW67158.1"/>
    </source>
</evidence>
<name>A0A1G4SDM3_9CAUL</name>
<dbReference type="PANTHER" id="PTHR33619:SF3">
    <property type="entry name" value="POLYSACCHARIDE EXPORT PROTEIN GFCE-RELATED"/>
    <property type="match status" value="1"/>
</dbReference>